<comment type="caution">
    <text evidence="2">The sequence shown here is derived from an EMBL/GenBank/DDBJ whole genome shotgun (WGS) entry which is preliminary data.</text>
</comment>
<accession>A0A2N6K6L1</accession>
<gene>
    <name evidence="2" type="ORF">CEN44_06265</name>
</gene>
<dbReference type="AlphaFoldDB" id="A0A2N6K6L1"/>
<evidence type="ECO:0000313" key="2">
    <source>
        <dbReference type="EMBL" id="PLZ92335.1"/>
    </source>
</evidence>
<reference evidence="2 3" key="1">
    <citation type="submission" date="2017-08" db="EMBL/GenBank/DDBJ databases">
        <title>Genomes of Fischerella (Mastigocladus) sp. strains.</title>
        <authorList>
            <person name="Miller S.R."/>
        </authorList>
    </citation>
    <scope>NUCLEOTIDE SEQUENCE [LARGE SCALE GENOMIC DNA]</scope>
    <source>
        <strain evidence="2 3">CCMEE 5323</strain>
    </source>
</reference>
<sequence length="138" mass="15438">MKKILIFSIIAFVVCSSTITVASQLHSNHILTQNTTNTEEFIARGTEPFWSVTVSKKNGIVYSTPENRKLTFPYVTPFQASGRPTDLLRVYRLRGKTNNTLIIKKEDACSDGMSDKQYPYSATLILGNTVLEGCAERK</sequence>
<keyword evidence="1" id="KW-0732">Signal</keyword>
<feature type="chain" id="PRO_5014698238" evidence="1">
    <location>
        <begin position="23"/>
        <end position="138"/>
    </location>
</feature>
<evidence type="ECO:0000313" key="3">
    <source>
        <dbReference type="Proteomes" id="UP000235036"/>
    </source>
</evidence>
<dbReference type="RefSeq" id="WP_016864907.1">
    <property type="nucleotide sequence ID" value="NZ_CAWNVR010000190.1"/>
</dbReference>
<dbReference type="Proteomes" id="UP000235036">
    <property type="component" value="Unassembled WGS sequence"/>
</dbReference>
<name>A0A2N6K6L1_FISMU</name>
<proteinExistence type="predicted"/>
<evidence type="ECO:0000256" key="1">
    <source>
        <dbReference type="SAM" id="SignalP"/>
    </source>
</evidence>
<organism evidence="2 3">
    <name type="scientific">Fischerella muscicola CCMEE 5323</name>
    <dbReference type="NCBI Taxonomy" id="2019572"/>
    <lineage>
        <taxon>Bacteria</taxon>
        <taxon>Bacillati</taxon>
        <taxon>Cyanobacteriota</taxon>
        <taxon>Cyanophyceae</taxon>
        <taxon>Nostocales</taxon>
        <taxon>Hapalosiphonaceae</taxon>
        <taxon>Fischerella</taxon>
    </lineage>
</organism>
<dbReference type="EMBL" id="NRQW01000124">
    <property type="protein sequence ID" value="PLZ92335.1"/>
    <property type="molecule type" value="Genomic_DNA"/>
</dbReference>
<keyword evidence="3" id="KW-1185">Reference proteome</keyword>
<protein>
    <submittedName>
        <fullName evidence="2">Uncharacterized protein</fullName>
    </submittedName>
</protein>
<feature type="signal peptide" evidence="1">
    <location>
        <begin position="1"/>
        <end position="22"/>
    </location>
</feature>